<keyword evidence="5" id="KW-0175">Coiled coil</keyword>
<dbReference type="SUPFAM" id="SSF52172">
    <property type="entry name" value="CheY-like"/>
    <property type="match status" value="2"/>
</dbReference>
<dbReference type="InterPro" id="IPR001789">
    <property type="entry name" value="Sig_transdc_resp-reg_receiver"/>
</dbReference>
<evidence type="ECO:0000256" key="3">
    <source>
        <dbReference type="ARBA" id="ARBA00022553"/>
    </source>
</evidence>
<feature type="domain" description="Response regulatory" evidence="7">
    <location>
        <begin position="139"/>
        <end position="257"/>
    </location>
</feature>
<evidence type="ECO:0000313" key="9">
    <source>
        <dbReference type="Proteomes" id="UP000663929"/>
    </source>
</evidence>
<dbReference type="PROSITE" id="PS50109">
    <property type="entry name" value="HIS_KIN"/>
    <property type="match status" value="1"/>
</dbReference>
<dbReference type="Pfam" id="PF00072">
    <property type="entry name" value="Response_reg"/>
    <property type="match status" value="2"/>
</dbReference>
<keyword evidence="9" id="KW-1185">Reference proteome</keyword>
<dbReference type="PANTHER" id="PTHR43547:SF2">
    <property type="entry name" value="HYBRID SIGNAL TRANSDUCTION HISTIDINE KINASE C"/>
    <property type="match status" value="1"/>
</dbReference>
<evidence type="ECO:0000256" key="4">
    <source>
        <dbReference type="PROSITE-ProRule" id="PRU00169"/>
    </source>
</evidence>
<evidence type="ECO:0000256" key="5">
    <source>
        <dbReference type="SAM" id="Coils"/>
    </source>
</evidence>
<sequence>MKILIVDDSRVCRRMYRKELEKGGYETIEASDGIEALEVVHRNEIHLVVLDVEMPNMDGVEACEHLRSEEFTTRFRGDEQAFGQVLPIIFVTSNPTFEGRIQSFNKGATDFILKGFRPGRLLETVNRILKPRSALEGLTALVADDSKFVRRMLIKYMREEKINIIEAENGNQAFDIICERQKEIDVVITDLEMPGMNGDLLCRKIRRELGLKAIPVVILTARTEQHLLLGLFNAGATDYLVKPFQKEELLARLKVSVEVIHDLERRIAAQNRAMDRQQERLAKEHARATNQAQVATAVLHNIANVLNSVSVSCSVVHRRIHDSKVKQMLLAHGLIEDHLDNLDNYLTRDEKGKLLPEYLIALGKRIESEQITIAHELKDLGAKIQLMKQAIESQQHYAKGNEIHEPVSPDAVLEEALLVQSNLIETHQIQIQSDLNAPNQLALPKAKLVHVFINLIKNGIEAMRAAETRVLSLESREAQGAISVHISDTGIGIEPEHRKKLFTHGFTTKKDGHGFGLAYCAKAIEEMGGTLEVHSEGSGKGTRFSIHFSPASN</sequence>
<dbReference type="PANTHER" id="PTHR43547">
    <property type="entry name" value="TWO-COMPONENT HISTIDINE KINASE"/>
    <property type="match status" value="1"/>
</dbReference>
<feature type="coiled-coil region" evidence="5">
    <location>
        <begin position="246"/>
        <end position="291"/>
    </location>
</feature>
<dbReference type="RefSeq" id="WP_237383022.1">
    <property type="nucleotide sequence ID" value="NZ_CP071793.1"/>
</dbReference>
<dbReference type="Proteomes" id="UP000663929">
    <property type="component" value="Chromosome"/>
</dbReference>
<feature type="domain" description="Response regulatory" evidence="7">
    <location>
        <begin position="2"/>
        <end position="129"/>
    </location>
</feature>
<gene>
    <name evidence="8" type="ORF">J3U87_10645</name>
</gene>
<feature type="modified residue" description="4-aspartylphosphate" evidence="4">
    <location>
        <position position="190"/>
    </location>
</feature>
<evidence type="ECO:0000259" key="7">
    <source>
        <dbReference type="PROSITE" id="PS50110"/>
    </source>
</evidence>
<dbReference type="SMART" id="SM00448">
    <property type="entry name" value="REC"/>
    <property type="match status" value="2"/>
</dbReference>
<dbReference type="EC" id="2.7.13.3" evidence="2"/>
<dbReference type="AlphaFoldDB" id="A0A8A4TUW6"/>
<dbReference type="SUPFAM" id="SSF55874">
    <property type="entry name" value="ATPase domain of HSP90 chaperone/DNA topoisomerase II/histidine kinase"/>
    <property type="match status" value="1"/>
</dbReference>
<feature type="domain" description="Histidine kinase" evidence="6">
    <location>
        <begin position="447"/>
        <end position="552"/>
    </location>
</feature>
<dbReference type="EMBL" id="CP071793">
    <property type="protein sequence ID" value="QTD52924.1"/>
    <property type="molecule type" value="Genomic_DNA"/>
</dbReference>
<feature type="modified residue" description="4-aspartylphosphate" evidence="4">
    <location>
        <position position="51"/>
    </location>
</feature>
<dbReference type="PROSITE" id="PS50110">
    <property type="entry name" value="RESPONSE_REGULATORY"/>
    <property type="match status" value="2"/>
</dbReference>
<dbReference type="Gene3D" id="3.30.565.10">
    <property type="entry name" value="Histidine kinase-like ATPase, C-terminal domain"/>
    <property type="match status" value="1"/>
</dbReference>
<reference evidence="8" key="1">
    <citation type="submission" date="2021-03" db="EMBL/GenBank/DDBJ databases">
        <title>Acanthopleuribacteraceae sp. M133.</title>
        <authorList>
            <person name="Wang G."/>
        </authorList>
    </citation>
    <scope>NUCLEOTIDE SEQUENCE</scope>
    <source>
        <strain evidence="8">M133</strain>
    </source>
</reference>
<dbReference type="GO" id="GO:0000155">
    <property type="term" value="F:phosphorelay sensor kinase activity"/>
    <property type="evidence" value="ECO:0007669"/>
    <property type="project" value="TreeGrafter"/>
</dbReference>
<dbReference type="InterPro" id="IPR004358">
    <property type="entry name" value="Sig_transdc_His_kin-like_C"/>
</dbReference>
<comment type="catalytic activity">
    <reaction evidence="1">
        <text>ATP + protein L-histidine = ADP + protein N-phospho-L-histidine.</text>
        <dbReference type="EC" id="2.7.13.3"/>
    </reaction>
</comment>
<dbReference type="InterPro" id="IPR003594">
    <property type="entry name" value="HATPase_dom"/>
</dbReference>
<keyword evidence="3 4" id="KW-0597">Phosphoprotein</keyword>
<organism evidence="8 9">
    <name type="scientific">Sulfidibacter corallicola</name>
    <dbReference type="NCBI Taxonomy" id="2818388"/>
    <lineage>
        <taxon>Bacteria</taxon>
        <taxon>Pseudomonadati</taxon>
        <taxon>Acidobacteriota</taxon>
        <taxon>Holophagae</taxon>
        <taxon>Acanthopleuribacterales</taxon>
        <taxon>Acanthopleuribacteraceae</taxon>
        <taxon>Sulfidibacter</taxon>
    </lineage>
</organism>
<evidence type="ECO:0000313" key="8">
    <source>
        <dbReference type="EMBL" id="QTD52924.1"/>
    </source>
</evidence>
<accession>A0A8A4TUW6</accession>
<proteinExistence type="predicted"/>
<dbReference type="PRINTS" id="PR00344">
    <property type="entry name" value="BCTRLSENSOR"/>
</dbReference>
<evidence type="ECO:0000256" key="2">
    <source>
        <dbReference type="ARBA" id="ARBA00012438"/>
    </source>
</evidence>
<dbReference type="SMART" id="SM00387">
    <property type="entry name" value="HATPase_c"/>
    <property type="match status" value="1"/>
</dbReference>
<dbReference type="KEGG" id="scor:J3U87_10645"/>
<evidence type="ECO:0000256" key="1">
    <source>
        <dbReference type="ARBA" id="ARBA00000085"/>
    </source>
</evidence>
<name>A0A8A4TUW6_SULCO</name>
<dbReference type="Gene3D" id="3.40.50.2300">
    <property type="match status" value="2"/>
</dbReference>
<evidence type="ECO:0000259" key="6">
    <source>
        <dbReference type="PROSITE" id="PS50109"/>
    </source>
</evidence>
<dbReference type="InterPro" id="IPR036890">
    <property type="entry name" value="HATPase_C_sf"/>
</dbReference>
<protein>
    <recommendedName>
        <fullName evidence="2">histidine kinase</fullName>
        <ecNumber evidence="2">2.7.13.3</ecNumber>
    </recommendedName>
</protein>
<dbReference type="InterPro" id="IPR005467">
    <property type="entry name" value="His_kinase_dom"/>
</dbReference>
<dbReference type="InterPro" id="IPR011006">
    <property type="entry name" value="CheY-like_superfamily"/>
</dbReference>
<dbReference type="Pfam" id="PF02518">
    <property type="entry name" value="HATPase_c"/>
    <property type="match status" value="1"/>
</dbReference>